<evidence type="ECO:0000313" key="6">
    <source>
        <dbReference type="Proteomes" id="UP000515121"/>
    </source>
</evidence>
<keyword evidence="3" id="KW-0238">DNA-binding</keyword>
<evidence type="ECO:0000256" key="3">
    <source>
        <dbReference type="ARBA" id="ARBA00023125"/>
    </source>
</evidence>
<dbReference type="InterPro" id="IPR015300">
    <property type="entry name" value="DNA-bd_pseudobarrel_sf"/>
</dbReference>
<comment type="subcellular location">
    <subcellularLocation>
        <location evidence="1">Nucleus</location>
    </subcellularLocation>
</comment>
<keyword evidence="5" id="KW-0539">Nucleus</keyword>
<dbReference type="GeneID" id="111276383"/>
<organism evidence="6 7">
    <name type="scientific">Durio zibethinus</name>
    <name type="common">Durian</name>
    <dbReference type="NCBI Taxonomy" id="66656"/>
    <lineage>
        <taxon>Eukaryota</taxon>
        <taxon>Viridiplantae</taxon>
        <taxon>Streptophyta</taxon>
        <taxon>Embryophyta</taxon>
        <taxon>Tracheophyta</taxon>
        <taxon>Spermatophyta</taxon>
        <taxon>Magnoliopsida</taxon>
        <taxon>eudicotyledons</taxon>
        <taxon>Gunneridae</taxon>
        <taxon>Pentapetalae</taxon>
        <taxon>rosids</taxon>
        <taxon>malvids</taxon>
        <taxon>Malvales</taxon>
        <taxon>Malvaceae</taxon>
        <taxon>Helicteroideae</taxon>
        <taxon>Durio</taxon>
    </lineage>
</organism>
<dbReference type="SUPFAM" id="SSF101936">
    <property type="entry name" value="DNA-binding pseudobarrel domain"/>
    <property type="match status" value="1"/>
</dbReference>
<evidence type="ECO:0000313" key="7">
    <source>
        <dbReference type="RefSeq" id="XP_022717854.1"/>
    </source>
</evidence>
<dbReference type="AlphaFoldDB" id="A0A6P5WPB5"/>
<dbReference type="InterPro" id="IPR003340">
    <property type="entry name" value="B3_DNA-bd"/>
</dbReference>
<dbReference type="RefSeq" id="XP_022717854.1">
    <property type="nucleotide sequence ID" value="XM_022862119.1"/>
</dbReference>
<accession>A0A6P5WPB5</accession>
<proteinExistence type="predicted"/>
<evidence type="ECO:0000256" key="1">
    <source>
        <dbReference type="ARBA" id="ARBA00004123"/>
    </source>
</evidence>
<dbReference type="CDD" id="cd10017">
    <property type="entry name" value="B3_DNA"/>
    <property type="match status" value="1"/>
</dbReference>
<reference evidence="7" key="1">
    <citation type="submission" date="2025-08" db="UniProtKB">
        <authorList>
            <consortium name="RefSeq"/>
        </authorList>
    </citation>
    <scope>IDENTIFICATION</scope>
    <source>
        <tissue evidence="7">Fruit stalk</tissue>
    </source>
</reference>
<dbReference type="GO" id="GO:0003677">
    <property type="term" value="F:DNA binding"/>
    <property type="evidence" value="ECO:0007669"/>
    <property type="project" value="UniProtKB-KW"/>
</dbReference>
<dbReference type="PANTHER" id="PTHR31541">
    <property type="entry name" value="B3 DOMAIN PLANT PROTEIN-RELATED"/>
    <property type="match status" value="1"/>
</dbReference>
<evidence type="ECO:0000256" key="2">
    <source>
        <dbReference type="ARBA" id="ARBA00023015"/>
    </source>
</evidence>
<dbReference type="GO" id="GO:0005634">
    <property type="term" value="C:nucleus"/>
    <property type="evidence" value="ECO:0007669"/>
    <property type="project" value="UniProtKB-SubCell"/>
</dbReference>
<dbReference type="KEGG" id="dzi:111276383"/>
<sequence length="248" mass="28746">MEKKPEENNSNAIESYSNEEFLTQEDYGASFTLASLMHAKLDEKSAVTLEKLKRKILRAIKGKEKQEKEDPCIEENPSSVIHGSNRISVPNSTIFLDDYRPPDFPPIKALAGLIGECSKPCEKRLTQTDLKDSQTRLSLNKKHVQESMIPLLKEDEDVNEGIRVITYDIEGKEYVMKFVFWSLKMYVLTSAGWKTFYREHRLEKDIDIVTVWMFRHSLTQNLCFVISPRRSPMASPTQSNNRRKLKRK</sequence>
<dbReference type="Proteomes" id="UP000515121">
    <property type="component" value="Unplaced"/>
</dbReference>
<gene>
    <name evidence="7" type="primary">LOC111276383</name>
</gene>
<evidence type="ECO:0000256" key="4">
    <source>
        <dbReference type="ARBA" id="ARBA00023163"/>
    </source>
</evidence>
<protein>
    <submittedName>
        <fullName evidence="7">B3 domain-containing protein At1g20600-like</fullName>
    </submittedName>
</protein>
<keyword evidence="2" id="KW-0805">Transcription regulation</keyword>
<keyword evidence="4" id="KW-0804">Transcription</keyword>
<name>A0A6P5WPB5_DURZI</name>
<evidence type="ECO:0000256" key="5">
    <source>
        <dbReference type="ARBA" id="ARBA00023242"/>
    </source>
</evidence>
<dbReference type="Gene3D" id="2.40.330.10">
    <property type="entry name" value="DNA-binding pseudobarrel domain"/>
    <property type="match status" value="1"/>
</dbReference>
<dbReference type="PANTHER" id="PTHR31541:SF28">
    <property type="entry name" value="TF-B3 DOMAIN-CONTAINING PROTEIN"/>
    <property type="match status" value="1"/>
</dbReference>
<keyword evidence="6" id="KW-1185">Reference proteome</keyword>
<dbReference type="InterPro" id="IPR005508">
    <property type="entry name" value="At2g31720-like"/>
</dbReference>
<dbReference type="OrthoDB" id="668173at2759"/>